<feature type="transmembrane region" description="Helical" evidence="1">
    <location>
        <begin position="199"/>
        <end position="218"/>
    </location>
</feature>
<dbReference type="OrthoDB" id="97457at2157"/>
<accession>A0A2Z2N457</accession>
<feature type="transmembrane region" description="Helical" evidence="1">
    <location>
        <begin position="118"/>
        <end position="144"/>
    </location>
</feature>
<dbReference type="AlphaFoldDB" id="A0A2Z2N457"/>
<sequence>METVDLNVSATLRNRKFLALLAIALLVTYALPFPLINGPLHDYSRLKRIMERMTKENDAIVCHNVLDTNPDFFGSHGMKCDDEYYRPNKSTVTVGDLIVYEDTYNEYLRAREDLKRGLSVFILFAIFVFLATLGFGYAMVDFAVGLSAGTERRLQDSLTSGLRAIPALAASEILVFIVLLLVLILLAIPMALLGPFSNVLAGLVASPAFALVVPAYYFTKNIGLIEEIWRVVKKNTGGYFALGAGLVLVDGLMVLQYNLGLGIWTLPVMITIGAVRYPLNSLGALKVYLDTEREEETSNEEKET</sequence>
<reference evidence="2 3" key="1">
    <citation type="submission" date="2016-04" db="EMBL/GenBank/DDBJ databases">
        <title>Complete genome sequence of Thermococcus radiotolerans type strain EJ2.</title>
        <authorList>
            <person name="Oger P.M."/>
        </authorList>
    </citation>
    <scope>NUCLEOTIDE SEQUENCE [LARGE SCALE GENOMIC DNA]</scope>
    <source>
        <strain evidence="2 3">EJ2</strain>
    </source>
</reference>
<evidence type="ECO:0000256" key="1">
    <source>
        <dbReference type="SAM" id="Phobius"/>
    </source>
</evidence>
<organism evidence="2 3">
    <name type="scientific">Thermococcus radiotolerans</name>
    <dbReference type="NCBI Taxonomy" id="187880"/>
    <lineage>
        <taxon>Archaea</taxon>
        <taxon>Methanobacteriati</taxon>
        <taxon>Methanobacteriota</taxon>
        <taxon>Thermococci</taxon>
        <taxon>Thermococcales</taxon>
        <taxon>Thermococcaceae</taxon>
        <taxon>Thermococcus</taxon>
    </lineage>
</organism>
<dbReference type="EMBL" id="CP015106">
    <property type="protein sequence ID" value="ASJ14362.1"/>
    <property type="molecule type" value="Genomic_DNA"/>
</dbReference>
<dbReference type="KEGG" id="trl:A3L10_04120"/>
<dbReference type="GeneID" id="33328006"/>
<feature type="transmembrane region" description="Helical" evidence="1">
    <location>
        <begin position="238"/>
        <end position="255"/>
    </location>
</feature>
<keyword evidence="1" id="KW-0812">Transmembrane</keyword>
<keyword evidence="1" id="KW-0472">Membrane</keyword>
<evidence type="ECO:0000313" key="2">
    <source>
        <dbReference type="EMBL" id="ASJ14362.1"/>
    </source>
</evidence>
<name>A0A2Z2N457_9EURY</name>
<keyword evidence="3" id="KW-1185">Reference proteome</keyword>
<protein>
    <submittedName>
        <fullName evidence="2">Uncharacterized protein</fullName>
    </submittedName>
</protein>
<keyword evidence="1" id="KW-1133">Transmembrane helix</keyword>
<feature type="transmembrane region" description="Helical" evidence="1">
    <location>
        <begin position="261"/>
        <end position="279"/>
    </location>
</feature>
<evidence type="ECO:0000313" key="3">
    <source>
        <dbReference type="Proteomes" id="UP000250085"/>
    </source>
</evidence>
<feature type="transmembrane region" description="Helical" evidence="1">
    <location>
        <begin position="165"/>
        <end position="193"/>
    </location>
</feature>
<gene>
    <name evidence="2" type="ORF">A3L10_04120</name>
</gene>
<dbReference type="Proteomes" id="UP000250085">
    <property type="component" value="Chromosome"/>
</dbReference>
<proteinExistence type="predicted"/>
<dbReference type="RefSeq" id="WP_088866527.1">
    <property type="nucleotide sequence ID" value="NZ_CP015106.1"/>
</dbReference>